<evidence type="ECO:0000259" key="1">
    <source>
        <dbReference type="Pfam" id="PF10077"/>
    </source>
</evidence>
<evidence type="ECO:0000313" key="3">
    <source>
        <dbReference type="Proteomes" id="UP000199072"/>
    </source>
</evidence>
<evidence type="ECO:0000313" key="2">
    <source>
        <dbReference type="EMBL" id="SDD59367.1"/>
    </source>
</evidence>
<keyword evidence="3" id="KW-1185">Reference proteome</keyword>
<dbReference type="RefSeq" id="WP_091145122.1">
    <property type="nucleotide sequence ID" value="NZ_FNAI01000002.1"/>
</dbReference>
<protein>
    <submittedName>
        <fullName evidence="2">Uncharacterized conserved protein YegJ, DUF2314 family</fullName>
    </submittedName>
</protein>
<dbReference type="STRING" id="1391627.SAMN05216464_1024"/>
<feature type="domain" description="DUF2314" evidence="1">
    <location>
        <begin position="69"/>
        <end position="145"/>
    </location>
</feature>
<gene>
    <name evidence="2" type="ORF">SAMN05216464_1024</name>
</gene>
<dbReference type="Proteomes" id="UP000199072">
    <property type="component" value="Unassembled WGS sequence"/>
</dbReference>
<dbReference type="AlphaFoldDB" id="A0A1G6W2A2"/>
<name>A0A1G6W2A2_9SPHI</name>
<reference evidence="2 3" key="1">
    <citation type="submission" date="2016-10" db="EMBL/GenBank/DDBJ databases">
        <authorList>
            <person name="de Groot N.N."/>
        </authorList>
    </citation>
    <scope>NUCLEOTIDE SEQUENCE [LARGE SCALE GENOMIC DNA]</scope>
    <source>
        <strain evidence="2 3">47C3B</strain>
    </source>
</reference>
<dbReference type="Pfam" id="PF10077">
    <property type="entry name" value="DUF2314"/>
    <property type="match status" value="1"/>
</dbReference>
<organism evidence="2 3">
    <name type="scientific">Mucilaginibacter pineti</name>
    <dbReference type="NCBI Taxonomy" id="1391627"/>
    <lineage>
        <taxon>Bacteria</taxon>
        <taxon>Pseudomonadati</taxon>
        <taxon>Bacteroidota</taxon>
        <taxon>Sphingobacteriia</taxon>
        <taxon>Sphingobacteriales</taxon>
        <taxon>Sphingobacteriaceae</taxon>
        <taxon>Mucilaginibacter</taxon>
    </lineage>
</organism>
<sequence length="149" mass="17430">MKNYLFILLIVAATNGFCQVKVENNVQYKTVKLKADDGVFLSLKRLAQKRMPEFVDSLKKNGADYKNFRFIVKSDFVEQGSHEHMWSRVFVYNKEVFKAIFIDSPFTIKNIKTGDKILIRKSDIEDWVIYKNEVKVAGDFSEKYLNSKQ</sequence>
<dbReference type="OrthoDB" id="793622at2"/>
<dbReference type="InterPro" id="IPR018756">
    <property type="entry name" value="DUF2314"/>
</dbReference>
<accession>A0A1G6W2A2</accession>
<proteinExistence type="predicted"/>
<dbReference type="EMBL" id="FNAI01000002">
    <property type="protein sequence ID" value="SDD59367.1"/>
    <property type="molecule type" value="Genomic_DNA"/>
</dbReference>